<dbReference type="SMART" id="SM00257">
    <property type="entry name" value="LysM"/>
    <property type="match status" value="1"/>
</dbReference>
<keyword evidence="3" id="KW-0378">Hydrolase</keyword>
<keyword evidence="1" id="KW-0929">Antimicrobial</keyword>
<name>A0A940IEF6_9BACT</name>
<dbReference type="GO" id="GO:0031640">
    <property type="term" value="P:killing of cells of another organism"/>
    <property type="evidence" value="ECO:0007669"/>
    <property type="project" value="UniProtKB-KW"/>
</dbReference>
<dbReference type="PANTHER" id="PTHR33308:SF9">
    <property type="entry name" value="PEPTIDOGLYCAN HYDROLASE FLGJ"/>
    <property type="match status" value="1"/>
</dbReference>
<dbReference type="EMBL" id="JADIMV010000049">
    <property type="protein sequence ID" value="MBO8439562.1"/>
    <property type="molecule type" value="Genomic_DNA"/>
</dbReference>
<feature type="domain" description="LysM" evidence="7">
    <location>
        <begin position="262"/>
        <end position="306"/>
    </location>
</feature>
<comment type="caution">
    <text evidence="8">The sequence shown here is derived from an EMBL/GenBank/DDBJ whole genome shotgun (WGS) entry which is preliminary data.</text>
</comment>
<feature type="chain" id="PRO_5037119735" description="Peptidoglycan hydrolase" evidence="6">
    <location>
        <begin position="20"/>
        <end position="307"/>
    </location>
</feature>
<evidence type="ECO:0000256" key="3">
    <source>
        <dbReference type="ARBA" id="ARBA00022801"/>
    </source>
</evidence>
<evidence type="ECO:0000256" key="1">
    <source>
        <dbReference type="ARBA" id="ARBA00022529"/>
    </source>
</evidence>
<organism evidence="8 9">
    <name type="scientific">Candidatus Aphodosoma intestinipullorum</name>
    <dbReference type="NCBI Taxonomy" id="2840674"/>
    <lineage>
        <taxon>Bacteria</taxon>
        <taxon>Pseudomonadati</taxon>
        <taxon>Bacteroidota</taxon>
        <taxon>Bacteroidia</taxon>
        <taxon>Bacteroidales</taxon>
        <taxon>Candidatus Aphodosoma</taxon>
    </lineage>
</organism>
<dbReference type="PANTHER" id="PTHR33308">
    <property type="entry name" value="PEPTIDOGLYCAN HYDROLASE FLGJ"/>
    <property type="match status" value="1"/>
</dbReference>
<evidence type="ECO:0000256" key="5">
    <source>
        <dbReference type="SAM" id="MobiDB-lite"/>
    </source>
</evidence>
<reference evidence="8" key="2">
    <citation type="journal article" date="2021" name="PeerJ">
        <title>Extensive microbial diversity within the chicken gut microbiome revealed by metagenomics and culture.</title>
        <authorList>
            <person name="Gilroy R."/>
            <person name="Ravi A."/>
            <person name="Getino M."/>
            <person name="Pursley I."/>
            <person name="Horton D.L."/>
            <person name="Alikhan N.F."/>
            <person name="Baker D."/>
            <person name="Gharbi K."/>
            <person name="Hall N."/>
            <person name="Watson M."/>
            <person name="Adriaenssens E.M."/>
            <person name="Foster-Nyarko E."/>
            <person name="Jarju S."/>
            <person name="Secka A."/>
            <person name="Antonio M."/>
            <person name="Oren A."/>
            <person name="Chaudhuri R.R."/>
            <person name="La Ragione R."/>
            <person name="Hildebrand F."/>
            <person name="Pallen M.J."/>
        </authorList>
    </citation>
    <scope>NUCLEOTIDE SEQUENCE</scope>
    <source>
        <strain evidence="8">3924</strain>
    </source>
</reference>
<dbReference type="CDD" id="cd00118">
    <property type="entry name" value="LysM"/>
    <property type="match status" value="1"/>
</dbReference>
<evidence type="ECO:0000256" key="6">
    <source>
        <dbReference type="SAM" id="SignalP"/>
    </source>
</evidence>
<protein>
    <recommendedName>
        <fullName evidence="4">Peptidoglycan hydrolase</fullName>
    </recommendedName>
</protein>
<dbReference type="InterPro" id="IPR002901">
    <property type="entry name" value="MGlyc_endo_b_GlcNAc-like_dom"/>
</dbReference>
<dbReference type="SUPFAM" id="SSF54106">
    <property type="entry name" value="LysM domain"/>
    <property type="match status" value="1"/>
</dbReference>
<evidence type="ECO:0000259" key="7">
    <source>
        <dbReference type="PROSITE" id="PS51782"/>
    </source>
</evidence>
<dbReference type="Gene3D" id="3.10.350.10">
    <property type="entry name" value="LysM domain"/>
    <property type="match status" value="1"/>
</dbReference>
<accession>A0A940IEF6</accession>
<dbReference type="Proteomes" id="UP000712007">
    <property type="component" value="Unassembled WGS sequence"/>
</dbReference>
<proteinExistence type="predicted"/>
<evidence type="ECO:0000256" key="4">
    <source>
        <dbReference type="ARBA" id="ARBA00032108"/>
    </source>
</evidence>
<gene>
    <name evidence="8" type="ORF">IAC51_02820</name>
</gene>
<dbReference type="Pfam" id="PF01476">
    <property type="entry name" value="LysM"/>
    <property type="match status" value="1"/>
</dbReference>
<dbReference type="AlphaFoldDB" id="A0A940IEF6"/>
<dbReference type="SMART" id="SM00047">
    <property type="entry name" value="LYZ2"/>
    <property type="match status" value="1"/>
</dbReference>
<dbReference type="GO" id="GO:0042742">
    <property type="term" value="P:defense response to bacterium"/>
    <property type="evidence" value="ECO:0007669"/>
    <property type="project" value="UniProtKB-KW"/>
</dbReference>
<evidence type="ECO:0000256" key="2">
    <source>
        <dbReference type="ARBA" id="ARBA00022638"/>
    </source>
</evidence>
<dbReference type="GO" id="GO:0004040">
    <property type="term" value="F:amidase activity"/>
    <property type="evidence" value="ECO:0007669"/>
    <property type="project" value="InterPro"/>
</dbReference>
<dbReference type="Gene3D" id="1.10.530.10">
    <property type="match status" value="1"/>
</dbReference>
<evidence type="ECO:0000313" key="9">
    <source>
        <dbReference type="Proteomes" id="UP000712007"/>
    </source>
</evidence>
<dbReference type="Pfam" id="PF01832">
    <property type="entry name" value="Glucosaminidase"/>
    <property type="match status" value="1"/>
</dbReference>
<reference evidence="8" key="1">
    <citation type="submission" date="2020-10" db="EMBL/GenBank/DDBJ databases">
        <authorList>
            <person name="Gilroy R."/>
        </authorList>
    </citation>
    <scope>NUCLEOTIDE SEQUENCE</scope>
    <source>
        <strain evidence="8">3924</strain>
    </source>
</reference>
<feature type="region of interest" description="Disordered" evidence="5">
    <location>
        <begin position="171"/>
        <end position="190"/>
    </location>
</feature>
<keyword evidence="2" id="KW-0081">Bacteriolytic enzyme</keyword>
<dbReference type="InterPro" id="IPR018392">
    <property type="entry name" value="LysM"/>
</dbReference>
<feature type="signal peptide" evidence="6">
    <location>
        <begin position="1"/>
        <end position="19"/>
    </location>
</feature>
<dbReference type="InterPro" id="IPR051056">
    <property type="entry name" value="Glycosyl_Hydrolase_73"/>
</dbReference>
<evidence type="ECO:0000313" key="8">
    <source>
        <dbReference type="EMBL" id="MBO8439562.1"/>
    </source>
</evidence>
<dbReference type="PROSITE" id="PS51782">
    <property type="entry name" value="LYSM"/>
    <property type="match status" value="1"/>
</dbReference>
<keyword evidence="6" id="KW-0732">Signal</keyword>
<dbReference type="InterPro" id="IPR036779">
    <property type="entry name" value="LysM_dom_sf"/>
</dbReference>
<sequence>MRKSALTVMLLSIALVAAAQQRNAKYEAYIEKYKEIAIKEQERHHIPASITMAQALLESAAGESKLAVKGKNHFGIKCGSSWYGRSMRMNDDAIGECFRVYSHVEDSYEDHSEFLKKQRYSFLYDYDITDYKAWAHGLKRAGYATDPSYPQKLIKIIETYELYNLDRLGGDSHGRTPSRSEKAKDKPTGRTDKLFGYVEISNNGVRCVRLMEDDRLRNIAKEFGISKKMLLYFNDMYKDEPLHSGDYVYLWFKKGRADKQFDYHEVKAGESMHSIAQQYGVKMKRLYKMNGMEYGTPVKIGMILKLR</sequence>